<evidence type="ECO:0000313" key="2">
    <source>
        <dbReference type="Proteomes" id="UP000192907"/>
    </source>
</evidence>
<dbReference type="Proteomes" id="UP000192907">
    <property type="component" value="Unassembled WGS sequence"/>
</dbReference>
<name>A0A1Y6B8B2_9BACT</name>
<dbReference type="EMBL" id="FWZT01000002">
    <property type="protein sequence ID" value="SME96064.1"/>
    <property type="molecule type" value="Genomic_DNA"/>
</dbReference>
<dbReference type="RefSeq" id="WP_132315254.1">
    <property type="nucleotide sequence ID" value="NZ_FWZT01000002.1"/>
</dbReference>
<organism evidence="1 2">
    <name type="scientific">Pseudobacteriovorax antillogorgiicola</name>
    <dbReference type="NCBI Taxonomy" id="1513793"/>
    <lineage>
        <taxon>Bacteria</taxon>
        <taxon>Pseudomonadati</taxon>
        <taxon>Bdellovibrionota</taxon>
        <taxon>Oligoflexia</taxon>
        <taxon>Oligoflexales</taxon>
        <taxon>Pseudobacteriovoracaceae</taxon>
        <taxon>Pseudobacteriovorax</taxon>
    </lineage>
</organism>
<sequence>MADKLDQALRDIQAELPSPRLHLSRAEKVELIKKWGPKRVRDILKAKDTLPYRRLPFIFNNVDSQDLIDILNNNFDEVLSASGNLKCDHPKGLK</sequence>
<reference evidence="2" key="1">
    <citation type="submission" date="2017-04" db="EMBL/GenBank/DDBJ databases">
        <authorList>
            <person name="Varghese N."/>
            <person name="Submissions S."/>
        </authorList>
    </citation>
    <scope>NUCLEOTIDE SEQUENCE [LARGE SCALE GENOMIC DNA]</scope>
    <source>
        <strain evidence="2">RKEM611</strain>
    </source>
</reference>
<gene>
    <name evidence="1" type="ORF">SAMN06296036_102257</name>
</gene>
<evidence type="ECO:0000313" key="1">
    <source>
        <dbReference type="EMBL" id="SME96064.1"/>
    </source>
</evidence>
<keyword evidence="2" id="KW-1185">Reference proteome</keyword>
<dbReference type="AlphaFoldDB" id="A0A1Y6B8B2"/>
<proteinExistence type="predicted"/>
<accession>A0A1Y6B8B2</accession>
<dbReference type="STRING" id="1513793.SAMN06296036_102257"/>
<protein>
    <submittedName>
        <fullName evidence="1">Uncharacterized protein</fullName>
    </submittedName>
</protein>